<reference evidence="11 12" key="1">
    <citation type="submission" date="2017-10" db="EMBL/GenBank/DDBJ databases">
        <title>Comparative genomics in systemic dimorphic fungi from Ajellomycetaceae.</title>
        <authorList>
            <person name="Munoz J.F."/>
            <person name="Mcewen J.G."/>
            <person name="Clay O.K."/>
            <person name="Cuomo C.A."/>
        </authorList>
    </citation>
    <scope>NUCLEOTIDE SEQUENCE [LARGE SCALE GENOMIC DNA]</scope>
    <source>
        <strain evidence="11 12">UAMH7299</strain>
    </source>
</reference>
<comment type="similarity">
    <text evidence="2">Belongs to the synaptojanin family.</text>
</comment>
<feature type="compositionally biased region" description="Polar residues" evidence="9">
    <location>
        <begin position="1099"/>
        <end position="1111"/>
    </location>
</feature>
<proteinExistence type="inferred from homology"/>
<dbReference type="OrthoDB" id="405996at2759"/>
<evidence type="ECO:0000256" key="1">
    <source>
        <dbReference type="ARBA" id="ARBA00004496"/>
    </source>
</evidence>
<keyword evidence="6" id="KW-0963">Cytoplasm</keyword>
<sequence length="1204" mass="133815">MALRVLCRDYPQRTLALATDNHALVLRYSPTTTESVSNVSYSNIISPRCIVEFSSIESLDLTEYRTLGRGLGTLGLITLRGDVFICIIVASSHVATVRPEETVQRIDNVEFYCLNCSDYDTELNYEFRTSQGFDIDDDGYGNGYEGRETKTDNPFVALKKLLDDGSFYYSADFNLTHRLQDRVDEAAAFDIENLDKDFLWNSHMIEPLLQFRSRLGDSEKHTLDSSKTLTSVIRGFVQSLTIPASSSLLERPNPNLPSTLTLISRLSSRRAGTRFNSRGIDDDGNVSNFVETETVLWIPSAGCFSYTQVRGSVPIFWEQAPGLIPGQQKIQVTRSMGATQPAFDKHFDRLSLDYGAVHIINLLSASKPGEVELTQNYNHHIRKSPLRHGPDLNSSSEHHLLQSTDFDFHAETRGPAGYESAILIRHQIEESADGFAYFLASDLPKQGNLPATFNNASKQTSVLLQQEGVFRTNCLDCLDRTNLVQTLISRLALESFLGQFKGNASPDFWMRHSTLWADNGDNLSKIYAGTGALKSSFTRHGKMSLAGAIADARKSATRLYVNNFADKSRQNTIELLLGSLTGQASVILYDPINDVVTSELNRRISEYSSTKTIRIWVGTFNLNGRSHGSRDDLSPWLLPQLESLTEDPDIVAVGFQEIVELSPQQIMSTDPGSRVIWEDAVRDTLNEHANRKGVSDYVLLRTGQLVGAALVIFVKAEVLGSIKNVEGSVKKTGLSGIAGNKGGCAIRLEYSNTRLCFVTAHLAAGFANYDERNRDYETISNGLRFQRNRSIDDHDAIIWLGDFNYRIGLSNDRVRKLIEMGDLGTLYQNDQLNLQMVAGLVFPYYSEGRINFLPTYKYDNGTDIYDTSEKARIPAWCDRILWKGSNLRQMEYNTAPLRFSDHRPVHATFTCEISVIDEQAKQSLSRELYERQRTAVAGAAASSVLMDTDDDDIIGYTSIAPGLPPASSDRRKWWLDHGLPARSTVSLPNGYSPNPQRIPNPFSSPKELDWIRIGDPAMVDSDGMNGSHDSLSTQKLSSPRSVETKLFKPPSMAAGNMVEEKNGVPSSSNRNLTTSKSESGKEDSKKRAPPVPAKPAAMSSRSTSADHQLTTLAHELPARERMTKELGEQNKPLLPGRQATSERNIRPVPPMSSERINGLLDLEAAPPLPPRRSDTERSTVSNSGFLDDDIEDNLSSWKPLQPGR</sequence>
<dbReference type="PANTHER" id="PTHR11200">
    <property type="entry name" value="INOSITOL 5-PHOSPHATASE"/>
    <property type="match status" value="1"/>
</dbReference>
<dbReference type="SMART" id="SM00128">
    <property type="entry name" value="IPPc"/>
    <property type="match status" value="1"/>
</dbReference>
<dbReference type="GO" id="GO:0004439">
    <property type="term" value="F:phosphatidylinositol-4,5-bisphosphate 5-phosphatase activity"/>
    <property type="evidence" value="ECO:0007669"/>
    <property type="project" value="UniProtKB-EC"/>
</dbReference>
<evidence type="ECO:0000256" key="7">
    <source>
        <dbReference type="ARBA" id="ARBA00022801"/>
    </source>
</evidence>
<feature type="compositionally biased region" description="Polar residues" evidence="9">
    <location>
        <begin position="1027"/>
        <end position="1041"/>
    </location>
</feature>
<evidence type="ECO:0000256" key="9">
    <source>
        <dbReference type="SAM" id="MobiDB-lite"/>
    </source>
</evidence>
<dbReference type="PROSITE" id="PS50275">
    <property type="entry name" value="SAC"/>
    <property type="match status" value="1"/>
</dbReference>
<evidence type="ECO:0000313" key="11">
    <source>
        <dbReference type="EMBL" id="PGH06584.1"/>
    </source>
</evidence>
<gene>
    <name evidence="11" type="ORF">AJ80_08143</name>
</gene>
<keyword evidence="7" id="KW-0378">Hydrolase</keyword>
<dbReference type="Gene3D" id="3.60.10.10">
    <property type="entry name" value="Endonuclease/exonuclease/phosphatase"/>
    <property type="match status" value="1"/>
</dbReference>
<dbReference type="EMBL" id="PDNA01000177">
    <property type="protein sequence ID" value="PGH06584.1"/>
    <property type="molecule type" value="Genomic_DNA"/>
</dbReference>
<evidence type="ECO:0000256" key="3">
    <source>
        <dbReference type="ARBA" id="ARBA00009678"/>
    </source>
</evidence>
<dbReference type="STRING" id="1447883.A0A2B7X4L2"/>
<dbReference type="InterPro" id="IPR002013">
    <property type="entry name" value="SAC_dom"/>
</dbReference>
<protein>
    <recommendedName>
        <fullName evidence="4">phosphoinositide 5-phosphatase</fullName>
        <ecNumber evidence="4">3.1.3.36</ecNumber>
    </recommendedName>
</protein>
<organism evidence="11 12">
    <name type="scientific">Polytolypa hystricis (strain UAMH7299)</name>
    <dbReference type="NCBI Taxonomy" id="1447883"/>
    <lineage>
        <taxon>Eukaryota</taxon>
        <taxon>Fungi</taxon>
        <taxon>Dikarya</taxon>
        <taxon>Ascomycota</taxon>
        <taxon>Pezizomycotina</taxon>
        <taxon>Eurotiomycetes</taxon>
        <taxon>Eurotiomycetidae</taxon>
        <taxon>Onygenales</taxon>
        <taxon>Onygenales incertae sedis</taxon>
        <taxon>Polytolypa</taxon>
    </lineage>
</organism>
<dbReference type="GO" id="GO:0043813">
    <property type="term" value="F:phosphatidylinositol-3,5-bisphosphate 5-phosphatase activity"/>
    <property type="evidence" value="ECO:0007669"/>
    <property type="project" value="TreeGrafter"/>
</dbReference>
<evidence type="ECO:0000256" key="6">
    <source>
        <dbReference type="ARBA" id="ARBA00022490"/>
    </source>
</evidence>
<evidence type="ECO:0000256" key="8">
    <source>
        <dbReference type="ARBA" id="ARBA00022927"/>
    </source>
</evidence>
<feature type="compositionally biased region" description="Polar residues" evidence="9">
    <location>
        <begin position="1064"/>
        <end position="1074"/>
    </location>
</feature>
<keyword evidence="5" id="KW-0813">Transport</keyword>
<dbReference type="FunFam" id="3.60.10.10:FF:000029">
    <property type="entry name" value="Inositol polyphosphate 5-phosphatase"/>
    <property type="match status" value="1"/>
</dbReference>
<feature type="region of interest" description="Disordered" evidence="9">
    <location>
        <begin position="985"/>
        <end position="1204"/>
    </location>
</feature>
<feature type="compositionally biased region" description="Polar residues" evidence="9">
    <location>
        <begin position="985"/>
        <end position="1003"/>
    </location>
</feature>
<evidence type="ECO:0000256" key="2">
    <source>
        <dbReference type="ARBA" id="ARBA00008943"/>
    </source>
</evidence>
<dbReference type="GO" id="GO:0046856">
    <property type="term" value="P:phosphatidylinositol dephosphorylation"/>
    <property type="evidence" value="ECO:0007669"/>
    <property type="project" value="InterPro"/>
</dbReference>
<feature type="compositionally biased region" description="Basic and acidic residues" evidence="9">
    <location>
        <begin position="1116"/>
        <end position="1128"/>
    </location>
</feature>
<dbReference type="Proteomes" id="UP000224634">
    <property type="component" value="Unassembled WGS sequence"/>
</dbReference>
<dbReference type="PANTHER" id="PTHR11200:SF257">
    <property type="entry name" value="PHOSPHOINOSITIDE 5-PHOSPHATASE"/>
    <property type="match status" value="1"/>
</dbReference>
<dbReference type="Pfam" id="PF02383">
    <property type="entry name" value="Syja_N"/>
    <property type="match status" value="1"/>
</dbReference>
<accession>A0A2B7X4L2</accession>
<comment type="similarity">
    <text evidence="3">In the central section; belongs to the inositol 1,4,5-trisphosphate 5-phosphatase family.</text>
</comment>
<keyword evidence="8" id="KW-0653">Protein transport</keyword>
<comment type="subcellular location">
    <subcellularLocation>
        <location evidence="1">Cytoplasm</location>
    </subcellularLocation>
</comment>
<evidence type="ECO:0000256" key="5">
    <source>
        <dbReference type="ARBA" id="ARBA00022448"/>
    </source>
</evidence>
<dbReference type="EC" id="3.1.3.36" evidence="4"/>
<comment type="caution">
    <text evidence="11">The sequence shown here is derived from an EMBL/GenBank/DDBJ whole genome shotgun (WGS) entry which is preliminary data.</text>
</comment>
<name>A0A2B7X4L2_POLH7</name>
<dbReference type="AlphaFoldDB" id="A0A2B7X4L2"/>
<dbReference type="Pfam" id="PF22669">
    <property type="entry name" value="Exo_endo_phos2"/>
    <property type="match status" value="1"/>
</dbReference>
<feature type="domain" description="SAC" evidence="10">
    <location>
        <begin position="158"/>
        <end position="529"/>
    </location>
</feature>
<keyword evidence="12" id="KW-1185">Reference proteome</keyword>
<evidence type="ECO:0000259" key="10">
    <source>
        <dbReference type="PROSITE" id="PS50275"/>
    </source>
</evidence>
<dbReference type="InterPro" id="IPR000300">
    <property type="entry name" value="IPPc"/>
</dbReference>
<dbReference type="GO" id="GO:0005737">
    <property type="term" value="C:cytoplasm"/>
    <property type="evidence" value="ECO:0007669"/>
    <property type="project" value="UniProtKB-SubCell"/>
</dbReference>
<dbReference type="GO" id="GO:0015031">
    <property type="term" value="P:protein transport"/>
    <property type="evidence" value="ECO:0007669"/>
    <property type="project" value="UniProtKB-KW"/>
</dbReference>
<dbReference type="SUPFAM" id="SSF56219">
    <property type="entry name" value="DNase I-like"/>
    <property type="match status" value="1"/>
</dbReference>
<dbReference type="InterPro" id="IPR036691">
    <property type="entry name" value="Endo/exonu/phosph_ase_sf"/>
</dbReference>
<dbReference type="GO" id="GO:0016020">
    <property type="term" value="C:membrane"/>
    <property type="evidence" value="ECO:0007669"/>
    <property type="project" value="TreeGrafter"/>
</dbReference>
<evidence type="ECO:0000313" key="12">
    <source>
        <dbReference type="Proteomes" id="UP000224634"/>
    </source>
</evidence>
<evidence type="ECO:0000256" key="4">
    <source>
        <dbReference type="ARBA" id="ARBA00013044"/>
    </source>
</evidence>
<dbReference type="InterPro" id="IPR046985">
    <property type="entry name" value="IP5"/>
</dbReference>